<keyword evidence="3" id="KW-1185">Reference proteome</keyword>
<organism evidence="2 3">
    <name type="scientific">Paramagnetospirillum marisnigri</name>
    <dbReference type="NCBI Taxonomy" id="1285242"/>
    <lineage>
        <taxon>Bacteria</taxon>
        <taxon>Pseudomonadati</taxon>
        <taxon>Pseudomonadota</taxon>
        <taxon>Alphaproteobacteria</taxon>
        <taxon>Rhodospirillales</taxon>
        <taxon>Magnetospirillaceae</taxon>
        <taxon>Paramagnetospirillum</taxon>
    </lineage>
</organism>
<dbReference type="Gene3D" id="3.90.1530.10">
    <property type="entry name" value="Conserved hypothetical protein from pyrococcus furiosus pfu- 392566-001, ParB domain"/>
    <property type="match status" value="1"/>
</dbReference>
<gene>
    <name evidence="2" type="ORF">A6A04_20905</name>
</gene>
<dbReference type="InterPro" id="IPR036086">
    <property type="entry name" value="ParB/Sulfiredoxin_sf"/>
</dbReference>
<protein>
    <recommendedName>
        <fullName evidence="1">ParB-like N-terminal domain-containing protein</fullName>
    </recommendedName>
</protein>
<dbReference type="EMBL" id="LWQT01000101">
    <property type="protein sequence ID" value="OAN45413.1"/>
    <property type="molecule type" value="Genomic_DNA"/>
</dbReference>
<accession>A0A178MA49</accession>
<dbReference type="OrthoDB" id="7353482at2"/>
<dbReference type="AlphaFoldDB" id="A0A178MA49"/>
<evidence type="ECO:0000259" key="1">
    <source>
        <dbReference type="SMART" id="SM00470"/>
    </source>
</evidence>
<dbReference type="InterPro" id="IPR003115">
    <property type="entry name" value="ParB_N"/>
</dbReference>
<sequence length="285" mass="32057">MNQNSTTPAPVEPEEASLDAVEFEPSVLLAKLKAQADAEPVPQVLPDHLPISAIATETALFQPRGLAENHLHELIREAKNGTIFDPLVVIQIGGTAYLVDGHHRREAYLNAKVTQPVPVVYFAGSVEEAVLEAGRANSKIKQPMTKSECQDFAWRLVRLGEYKRKQVAEAARVSLRQVSNMKDVLKTLGEEAFEHKSWRKALQAASGRESLSFDSDDEREEWLEARASDYARRMRKELTGKLIRNPELAARTLNIYFGRKLPEVFRELRQYVPEGHGQGDENDDF</sequence>
<name>A0A178MA49_9PROT</name>
<dbReference type="SUPFAM" id="SSF110849">
    <property type="entry name" value="ParB/Sulfiredoxin"/>
    <property type="match status" value="1"/>
</dbReference>
<reference evidence="2 3" key="1">
    <citation type="submission" date="2016-04" db="EMBL/GenBank/DDBJ databases">
        <title>Draft genome sequence of freshwater magnetotactic bacteria Magnetospirillum marisnigri SP-1 and Magnetospirillum moscoviense BB-1.</title>
        <authorList>
            <person name="Koziaeva V."/>
            <person name="Dziuba M.V."/>
            <person name="Ivanov T.M."/>
            <person name="Kuznetsov B."/>
            <person name="Grouzdev D.S."/>
        </authorList>
    </citation>
    <scope>NUCLEOTIDE SEQUENCE [LARGE SCALE GENOMIC DNA]</scope>
    <source>
        <strain evidence="2 3">SP-1</strain>
    </source>
</reference>
<comment type="caution">
    <text evidence="2">The sequence shown here is derived from an EMBL/GenBank/DDBJ whole genome shotgun (WGS) entry which is preliminary data.</text>
</comment>
<evidence type="ECO:0000313" key="2">
    <source>
        <dbReference type="EMBL" id="OAN45413.1"/>
    </source>
</evidence>
<evidence type="ECO:0000313" key="3">
    <source>
        <dbReference type="Proteomes" id="UP000078428"/>
    </source>
</evidence>
<feature type="domain" description="ParB-like N-terminal" evidence="1">
    <location>
        <begin position="47"/>
        <end position="138"/>
    </location>
</feature>
<dbReference type="RefSeq" id="WP_068495488.1">
    <property type="nucleotide sequence ID" value="NZ_LWQT01000101.1"/>
</dbReference>
<dbReference type="CDD" id="cd16387">
    <property type="entry name" value="ParB_N_Srx"/>
    <property type="match status" value="1"/>
</dbReference>
<proteinExistence type="predicted"/>
<dbReference type="STRING" id="1285242.A6A04_20905"/>
<dbReference type="Proteomes" id="UP000078428">
    <property type="component" value="Unassembled WGS sequence"/>
</dbReference>
<dbReference type="SMART" id="SM00470">
    <property type="entry name" value="ParB"/>
    <property type="match status" value="1"/>
</dbReference>